<keyword evidence="3" id="KW-0633">Potassium transport</keyword>
<dbReference type="RefSeq" id="WP_207682675.1">
    <property type="nucleotide sequence ID" value="NZ_CP061800.1"/>
</dbReference>
<dbReference type="GO" id="GO:0015079">
    <property type="term" value="F:potassium ion transmembrane transporter activity"/>
    <property type="evidence" value="ECO:0007669"/>
    <property type="project" value="InterPro"/>
</dbReference>
<dbReference type="SUPFAM" id="SSF51735">
    <property type="entry name" value="NAD(P)-binding Rossmann-fold domains"/>
    <property type="match status" value="2"/>
</dbReference>
<keyword evidence="6" id="KW-0406">Ion transport</keyword>
<keyword evidence="10" id="KW-1185">Reference proteome</keyword>
<protein>
    <recommendedName>
        <fullName evidence="1">Trk system potassium uptake protein TrkA</fullName>
    </recommendedName>
</protein>
<evidence type="ECO:0000256" key="3">
    <source>
        <dbReference type="ARBA" id="ARBA00022538"/>
    </source>
</evidence>
<keyword evidence="2" id="KW-0813">Transport</keyword>
<organism evidence="9 10">
    <name type="scientific">Desulfonema magnum</name>
    <dbReference type="NCBI Taxonomy" id="45655"/>
    <lineage>
        <taxon>Bacteria</taxon>
        <taxon>Pseudomonadati</taxon>
        <taxon>Thermodesulfobacteriota</taxon>
        <taxon>Desulfobacteria</taxon>
        <taxon>Desulfobacterales</taxon>
        <taxon>Desulfococcaceae</taxon>
        <taxon>Desulfonema</taxon>
    </lineage>
</organism>
<evidence type="ECO:0000256" key="6">
    <source>
        <dbReference type="ARBA" id="ARBA00023065"/>
    </source>
</evidence>
<dbReference type="NCBIfam" id="NF007032">
    <property type="entry name" value="PRK09496.1-4"/>
    <property type="match status" value="1"/>
</dbReference>
<dbReference type="InterPro" id="IPR050721">
    <property type="entry name" value="Trk_Ktr_HKT_K-transport"/>
</dbReference>
<dbReference type="PROSITE" id="PS51202">
    <property type="entry name" value="RCK_C"/>
    <property type="match status" value="2"/>
</dbReference>
<dbReference type="InterPro" id="IPR036291">
    <property type="entry name" value="NAD(P)-bd_dom_sf"/>
</dbReference>
<dbReference type="SUPFAM" id="SSF116726">
    <property type="entry name" value="TrkA C-terminal domain-like"/>
    <property type="match status" value="2"/>
</dbReference>
<dbReference type="Gene3D" id="3.30.70.1450">
    <property type="entry name" value="Regulator of K+ conductance, C-terminal domain"/>
    <property type="match status" value="2"/>
</dbReference>
<dbReference type="InterPro" id="IPR006037">
    <property type="entry name" value="RCK_C"/>
</dbReference>
<reference evidence="9" key="1">
    <citation type="journal article" date="2021" name="Microb. Physiol.">
        <title>Proteogenomic Insights into the Physiology of Marine, Sulfate-Reducing, Filamentous Desulfonema limicola and Desulfonema magnum.</title>
        <authorList>
            <person name="Schnaars V."/>
            <person name="Wohlbrand L."/>
            <person name="Scheve S."/>
            <person name="Hinrichs C."/>
            <person name="Reinhardt R."/>
            <person name="Rabus R."/>
        </authorList>
    </citation>
    <scope>NUCLEOTIDE SEQUENCE</scope>
    <source>
        <strain evidence="9">4be13</strain>
    </source>
</reference>
<proteinExistence type="predicted"/>
<dbReference type="PANTHER" id="PTHR43833">
    <property type="entry name" value="POTASSIUM CHANNEL PROTEIN 2-RELATED-RELATED"/>
    <property type="match status" value="1"/>
</dbReference>
<dbReference type="NCBIfam" id="NF007041">
    <property type="entry name" value="PRK09496.3-4"/>
    <property type="match status" value="1"/>
</dbReference>
<dbReference type="Pfam" id="PF02254">
    <property type="entry name" value="TrkA_N"/>
    <property type="match status" value="2"/>
</dbReference>
<dbReference type="Proteomes" id="UP000663722">
    <property type="component" value="Chromosome"/>
</dbReference>
<dbReference type="InterPro" id="IPR003148">
    <property type="entry name" value="RCK_N"/>
</dbReference>
<dbReference type="GO" id="GO:0005886">
    <property type="term" value="C:plasma membrane"/>
    <property type="evidence" value="ECO:0007669"/>
    <property type="project" value="InterPro"/>
</dbReference>
<evidence type="ECO:0000259" key="8">
    <source>
        <dbReference type="PROSITE" id="PS51202"/>
    </source>
</evidence>
<dbReference type="PRINTS" id="PR00335">
    <property type="entry name" value="KUPTAKETRKA"/>
</dbReference>
<feature type="domain" description="RCK C-terminal" evidence="8">
    <location>
        <begin position="142"/>
        <end position="228"/>
    </location>
</feature>
<evidence type="ECO:0000313" key="9">
    <source>
        <dbReference type="EMBL" id="QTA87516.1"/>
    </source>
</evidence>
<dbReference type="InterPro" id="IPR036721">
    <property type="entry name" value="RCK_C_sf"/>
</dbReference>
<dbReference type="NCBIfam" id="NF007031">
    <property type="entry name" value="PRK09496.1-2"/>
    <property type="match status" value="1"/>
</dbReference>
<sequence>MKIVIVGAGEVGFHIASRLALENKDVVIIDSNPDAIRRVSDNIDVQVINGSGSSPLVLEEAGIKNAEILLAVTNKDETNLVACLLTDIISPATKKLARIRDADYDKYHSNFRSSAPHIDTIINPEVEVVRTIDRLMSVPGAVDVSEFAGGHLKLIGIQLDKEDTKMAGIPFAKLSQASGKQIPLIAAVIRDEELIIPTGNDSLLPGDTFYFISKEENLMDTLKTFNKYAEPVRRALIVGGGRIGFRLASLLEKKSIHTKIIEKDPDQCTQLAEQLNKTVVLCGDGSDQGILTEENIQDTDVAITLTSDEETNILASLLIKRMGAKKTITKISKFGYFPLMSAIGIEQVVDPRLSAVNTILQYIRRGKVLSAKSIKGEGAEVVEAVALETSDIVGKPLKDISLPKGVLVISIIRENEITIPSGESVIHPNDRIIIFAKRDAIPKMEKILEVKLEFF</sequence>
<dbReference type="EMBL" id="CP061800">
    <property type="protein sequence ID" value="QTA87516.1"/>
    <property type="molecule type" value="Genomic_DNA"/>
</dbReference>
<dbReference type="AlphaFoldDB" id="A0A975BLD4"/>
<evidence type="ECO:0000256" key="1">
    <source>
        <dbReference type="ARBA" id="ARBA00017378"/>
    </source>
</evidence>
<dbReference type="PANTHER" id="PTHR43833:SF5">
    <property type="entry name" value="TRK SYSTEM POTASSIUM UPTAKE PROTEIN TRKA"/>
    <property type="match status" value="1"/>
</dbReference>
<evidence type="ECO:0000256" key="5">
    <source>
        <dbReference type="ARBA" id="ARBA00023027"/>
    </source>
</evidence>
<keyword evidence="4" id="KW-0630">Potassium</keyword>
<feature type="domain" description="RCK C-terminal" evidence="8">
    <location>
        <begin position="369"/>
        <end position="450"/>
    </location>
</feature>
<evidence type="ECO:0000256" key="2">
    <source>
        <dbReference type="ARBA" id="ARBA00022448"/>
    </source>
</evidence>
<feature type="domain" description="RCK N-terminal" evidence="7">
    <location>
        <begin position="1"/>
        <end position="122"/>
    </location>
</feature>
<dbReference type="Pfam" id="PF02080">
    <property type="entry name" value="TrkA_C"/>
    <property type="match status" value="1"/>
</dbReference>
<evidence type="ECO:0000259" key="7">
    <source>
        <dbReference type="PROSITE" id="PS51201"/>
    </source>
</evidence>
<keyword evidence="5" id="KW-0520">NAD</keyword>
<dbReference type="Gene3D" id="3.40.50.720">
    <property type="entry name" value="NAD(P)-binding Rossmann-like Domain"/>
    <property type="match status" value="2"/>
</dbReference>
<accession>A0A975BLD4</accession>
<dbReference type="PROSITE" id="PS51201">
    <property type="entry name" value="RCK_N"/>
    <property type="match status" value="2"/>
</dbReference>
<feature type="domain" description="RCK N-terminal" evidence="7">
    <location>
        <begin position="232"/>
        <end position="349"/>
    </location>
</feature>
<dbReference type="NCBIfam" id="NF007039">
    <property type="entry name" value="PRK09496.3-2"/>
    <property type="match status" value="1"/>
</dbReference>
<evidence type="ECO:0000313" key="10">
    <source>
        <dbReference type="Proteomes" id="UP000663722"/>
    </source>
</evidence>
<gene>
    <name evidence="9" type="primary">trkA</name>
    <name evidence="9" type="ORF">dnm_035500</name>
</gene>
<dbReference type="KEGG" id="dmm:dnm_035500"/>
<evidence type="ECO:0000256" key="4">
    <source>
        <dbReference type="ARBA" id="ARBA00022958"/>
    </source>
</evidence>
<name>A0A975BLD4_9BACT</name>
<dbReference type="InterPro" id="IPR006036">
    <property type="entry name" value="K_uptake_TrkA"/>
</dbReference>